<feature type="region of interest" description="Disordered" evidence="1">
    <location>
        <begin position="153"/>
        <end position="175"/>
    </location>
</feature>
<dbReference type="EMBL" id="JAGPXE010000010">
    <property type="protein sequence ID" value="MBQ0926699.1"/>
    <property type="molecule type" value="Genomic_DNA"/>
</dbReference>
<gene>
    <name evidence="2" type="ORF">KBO27_22350</name>
</gene>
<organism evidence="2 3">
    <name type="scientific">Saccharopolyspora endophytica</name>
    <dbReference type="NCBI Taxonomy" id="543886"/>
    <lineage>
        <taxon>Bacteria</taxon>
        <taxon>Bacillati</taxon>
        <taxon>Actinomycetota</taxon>
        <taxon>Actinomycetes</taxon>
        <taxon>Pseudonocardiales</taxon>
        <taxon>Pseudonocardiaceae</taxon>
        <taxon>Saccharopolyspora</taxon>
    </lineage>
</organism>
<sequence length="175" mass="19781">MFTPKRRERRLRRQLRAELSALDISHPIDMAEVCQRLGAHRGLTIRLLALPLEVPGPFGLWLRTSSADYILYQRETTVLHQQHIIAHELGHLLAGHSSDDGDDAVWAELLPDVPPDLLRRALRRTHYDTDQERDAETVATLLLERAAVVSAVTSPGGSPRARRAQHSLGDRQDWL</sequence>
<keyword evidence="3" id="KW-1185">Reference proteome</keyword>
<dbReference type="Gene3D" id="1.10.10.2910">
    <property type="match status" value="1"/>
</dbReference>
<comment type="caution">
    <text evidence="2">The sequence shown here is derived from an EMBL/GenBank/DDBJ whole genome shotgun (WGS) entry which is preliminary data.</text>
</comment>
<proteinExistence type="predicted"/>
<protein>
    <recommendedName>
        <fullName evidence="4">IrrE N-terminal-like domain-containing protein</fullName>
    </recommendedName>
</protein>
<evidence type="ECO:0000313" key="3">
    <source>
        <dbReference type="Proteomes" id="UP000674084"/>
    </source>
</evidence>
<accession>A0ABS5DK84</accession>
<evidence type="ECO:0008006" key="4">
    <source>
        <dbReference type="Google" id="ProtNLM"/>
    </source>
</evidence>
<evidence type="ECO:0000256" key="1">
    <source>
        <dbReference type="SAM" id="MobiDB-lite"/>
    </source>
</evidence>
<reference evidence="2 3" key="1">
    <citation type="submission" date="2021-04" db="EMBL/GenBank/DDBJ databases">
        <title>Whole-genome sequencing of Saccharopolyspora endophytica KCTC 19397.</title>
        <authorList>
            <person name="Ay H."/>
            <person name="Saygin H."/>
            <person name="Sahin N."/>
        </authorList>
    </citation>
    <scope>NUCLEOTIDE SEQUENCE [LARGE SCALE GENOMIC DNA]</scope>
    <source>
        <strain evidence="2 3">KCTC 19397</strain>
    </source>
</reference>
<evidence type="ECO:0000313" key="2">
    <source>
        <dbReference type="EMBL" id="MBQ0926699.1"/>
    </source>
</evidence>
<dbReference type="RefSeq" id="WP_210971841.1">
    <property type="nucleotide sequence ID" value="NZ_JAGPXE010000010.1"/>
</dbReference>
<name>A0ABS5DK84_9PSEU</name>
<dbReference type="Proteomes" id="UP000674084">
    <property type="component" value="Unassembled WGS sequence"/>
</dbReference>